<dbReference type="Pfam" id="PF00753">
    <property type="entry name" value="Lactamase_B"/>
    <property type="match status" value="1"/>
</dbReference>
<reference evidence="2" key="1">
    <citation type="submission" date="2021-10" db="EMBL/GenBank/DDBJ databases">
        <title>Collection of gut derived symbiotic bacterial strains cultured from healthy donors.</title>
        <authorList>
            <person name="Lin H."/>
            <person name="Littmann E."/>
            <person name="Claire K."/>
            <person name="Pamer E."/>
        </authorList>
    </citation>
    <scope>NUCLEOTIDE SEQUENCE</scope>
    <source>
        <strain evidence="2">MSK.7.16</strain>
    </source>
</reference>
<evidence type="ECO:0000313" key="3">
    <source>
        <dbReference type="Proteomes" id="UP001198190"/>
    </source>
</evidence>
<dbReference type="EMBL" id="JAJCGD010000003">
    <property type="protein sequence ID" value="MCB6827384.1"/>
    <property type="molecule type" value="Genomic_DNA"/>
</dbReference>
<dbReference type="PANTHER" id="PTHR13754">
    <property type="entry name" value="METALLO-BETA-LACTAMASE SUPERFAMILY PROTEIN"/>
    <property type="match status" value="1"/>
</dbReference>
<gene>
    <name evidence="2" type="ORF">LIY65_01655</name>
</gene>
<dbReference type="AlphaFoldDB" id="A0AAW4U423"/>
<dbReference type="PANTHER" id="PTHR13754:SF18">
    <property type="entry name" value="7,8-DIHYDROPTERIN-6-METHYL-4-(BETA-D-RIBOFURANOSYL)-AMINOBENZENE-5'-PHOSPHATE SYNTHASE"/>
    <property type="match status" value="1"/>
</dbReference>
<dbReference type="GO" id="GO:0016740">
    <property type="term" value="F:transferase activity"/>
    <property type="evidence" value="ECO:0007669"/>
    <property type="project" value="TreeGrafter"/>
</dbReference>
<protein>
    <submittedName>
        <fullName evidence="2">MBL fold metallo-hydrolase</fullName>
    </submittedName>
</protein>
<dbReference type="Gene3D" id="3.60.15.10">
    <property type="entry name" value="Ribonuclease Z/Hydroxyacylglutathione hydrolase-like"/>
    <property type="match status" value="1"/>
</dbReference>
<organism evidence="2 3">
    <name type="scientific">Megamonas funiformis</name>
    <dbReference type="NCBI Taxonomy" id="437897"/>
    <lineage>
        <taxon>Bacteria</taxon>
        <taxon>Bacillati</taxon>
        <taxon>Bacillota</taxon>
        <taxon>Negativicutes</taxon>
        <taxon>Selenomonadales</taxon>
        <taxon>Selenomonadaceae</taxon>
        <taxon>Megamonas</taxon>
    </lineage>
</organism>
<sequence length="98" mass="11209">MILNILVDNNTFIDKYFLGEPALSYFIELNNKKILFNTGYSDIFLTNASKMNISLANLDYIVLSHGHSDHTGGLKSLLHKYNLEKTKLIAYPQILYPK</sequence>
<comment type="caution">
    <text evidence="2">The sequence shown here is derived from an EMBL/GenBank/DDBJ whole genome shotgun (WGS) entry which is preliminary data.</text>
</comment>
<feature type="domain" description="Metallo-beta-lactamase" evidence="1">
    <location>
        <begin position="21"/>
        <end position="82"/>
    </location>
</feature>
<dbReference type="InterPro" id="IPR036866">
    <property type="entry name" value="RibonucZ/Hydroxyglut_hydro"/>
</dbReference>
<dbReference type="Proteomes" id="UP001198190">
    <property type="component" value="Unassembled WGS sequence"/>
</dbReference>
<dbReference type="SUPFAM" id="SSF56281">
    <property type="entry name" value="Metallo-hydrolase/oxidoreductase"/>
    <property type="match status" value="1"/>
</dbReference>
<proteinExistence type="predicted"/>
<dbReference type="GeneID" id="62779186"/>
<accession>A0AAW4U423</accession>
<name>A0AAW4U423_9FIRM</name>
<dbReference type="InterPro" id="IPR052926">
    <property type="entry name" value="Metallo-beta-lactamase_dom"/>
</dbReference>
<dbReference type="RefSeq" id="WP_008537268.1">
    <property type="nucleotide sequence ID" value="NZ_CAUCXX010000031.1"/>
</dbReference>
<dbReference type="InterPro" id="IPR001279">
    <property type="entry name" value="Metallo-B-lactamas"/>
</dbReference>
<evidence type="ECO:0000259" key="1">
    <source>
        <dbReference type="Pfam" id="PF00753"/>
    </source>
</evidence>
<evidence type="ECO:0000313" key="2">
    <source>
        <dbReference type="EMBL" id="MCB6827384.1"/>
    </source>
</evidence>